<dbReference type="RefSeq" id="WP_188073909.1">
    <property type="nucleotide sequence ID" value="NZ_BSPS01000049.1"/>
</dbReference>
<dbReference type="AlphaFoldDB" id="A0A7W6BKA8"/>
<protein>
    <submittedName>
        <fullName evidence="2">Uncharacterized protein</fullName>
    </submittedName>
</protein>
<organism evidence="2 3">
    <name type="scientific">Sphingobium jiangsuense</name>
    <dbReference type="NCBI Taxonomy" id="870476"/>
    <lineage>
        <taxon>Bacteria</taxon>
        <taxon>Pseudomonadati</taxon>
        <taxon>Pseudomonadota</taxon>
        <taxon>Alphaproteobacteria</taxon>
        <taxon>Sphingomonadales</taxon>
        <taxon>Sphingomonadaceae</taxon>
        <taxon>Sphingobium</taxon>
    </lineage>
</organism>
<comment type="caution">
    <text evidence="2">The sequence shown here is derived from an EMBL/GenBank/DDBJ whole genome shotgun (WGS) entry which is preliminary data.</text>
</comment>
<feature type="region of interest" description="Disordered" evidence="1">
    <location>
        <begin position="1"/>
        <end position="20"/>
    </location>
</feature>
<proteinExistence type="predicted"/>
<evidence type="ECO:0000313" key="2">
    <source>
        <dbReference type="EMBL" id="MBB3928640.1"/>
    </source>
</evidence>
<name>A0A7W6BKA8_9SPHN</name>
<accession>A0A7W6BKA8</accession>
<feature type="region of interest" description="Disordered" evidence="1">
    <location>
        <begin position="140"/>
        <end position="161"/>
    </location>
</feature>
<evidence type="ECO:0000256" key="1">
    <source>
        <dbReference type="SAM" id="MobiDB-lite"/>
    </source>
</evidence>
<gene>
    <name evidence="2" type="ORF">GGR43_004385</name>
</gene>
<dbReference type="EMBL" id="JACIDT010000029">
    <property type="protein sequence ID" value="MBB3928640.1"/>
    <property type="molecule type" value="Genomic_DNA"/>
</dbReference>
<sequence>MDFPKQDNGPLAPAGRMPLHRRPRHERHILGLIRAAARSDDDAGEGAPAPAEDGRTHWLFFFQLRQLAQENGLTIQPRNCRWVGTDELQLLAWIARAQRYRTQGESFHPDERLTRSIFLCAGILTGQGVNLPPVTMLARTRPHADARKRARTRGTRPAARV</sequence>
<reference evidence="2 3" key="1">
    <citation type="submission" date="2020-08" db="EMBL/GenBank/DDBJ databases">
        <title>Genomic Encyclopedia of Type Strains, Phase IV (KMG-IV): sequencing the most valuable type-strain genomes for metagenomic binning, comparative biology and taxonomic classification.</title>
        <authorList>
            <person name="Goeker M."/>
        </authorList>
    </citation>
    <scope>NUCLEOTIDE SEQUENCE [LARGE SCALE GENOMIC DNA]</scope>
    <source>
        <strain evidence="2 3">DSM 26189</strain>
    </source>
</reference>
<evidence type="ECO:0000313" key="3">
    <source>
        <dbReference type="Proteomes" id="UP000571950"/>
    </source>
</evidence>
<keyword evidence="3" id="KW-1185">Reference proteome</keyword>
<dbReference type="Proteomes" id="UP000571950">
    <property type="component" value="Unassembled WGS sequence"/>
</dbReference>